<evidence type="ECO:0000313" key="6">
    <source>
        <dbReference type="EMBL" id="SNB77611.1"/>
    </source>
</evidence>
<evidence type="ECO:0000256" key="2">
    <source>
        <dbReference type="ARBA" id="ARBA00022747"/>
    </source>
</evidence>
<keyword evidence="7" id="KW-1185">Reference proteome</keyword>
<keyword evidence="6" id="KW-0378">Hydrolase</keyword>
<dbReference type="EMBL" id="FXUV02000041">
    <property type="protein sequence ID" value="SNB77611.1"/>
    <property type="molecule type" value="Genomic_DNA"/>
</dbReference>
<dbReference type="SUPFAM" id="SSF116734">
    <property type="entry name" value="DNA methylase specificity domain"/>
    <property type="match status" value="2"/>
</dbReference>
<dbReference type="GO" id="GO:0009307">
    <property type="term" value="P:DNA restriction-modification system"/>
    <property type="evidence" value="ECO:0007669"/>
    <property type="project" value="UniProtKB-KW"/>
</dbReference>
<sequence>MENAFLASGGEFVQKKVGDIFQIETGSLVGTEKLTNGEIRRISAKNENNGIIGSFNTLNVEEARHFENFITVNFFGKAFYHPYQASVEMKVHVLKMKNHIFNKYTGLYLTALLDKRFSENYSYGSQLSSSKLKQHDFYIELPYQNNEIAFDYMERFVRQLRAERAQELRAFLKLSNLTDVNLSKDEENALAQLSGSLNWKMFNLKELFGSATRGKRLKSDDRISGSLPFVTAGEASTGISAFIGNSVDVFKSNTVTIDMFGSAKYRNYEYGADDHIAVVHTDKIAKHAVLFATAAMHKVANAGQFSYSRNFYAKDADELNIMLPEKDGEPDWEFMALIGRAIEKCVIADVVAFNEREMAAYEQVIYS</sequence>
<dbReference type="EC" id="3.1.21.-" evidence="6"/>
<protein>
    <submittedName>
        <fullName evidence="6">Restriction enzyme BgcI subunit beta</fullName>
        <ecNumber evidence="6">3.1.21.-</ecNumber>
    </submittedName>
</protein>
<comment type="similarity">
    <text evidence="1">Belongs to the type-I restriction system S methylase family.</text>
</comment>
<evidence type="ECO:0000256" key="1">
    <source>
        <dbReference type="ARBA" id="ARBA00010923"/>
    </source>
</evidence>
<reference evidence="5" key="1">
    <citation type="submission" date="2017-05" db="EMBL/GenBank/DDBJ databases">
        <authorList>
            <person name="Song R."/>
            <person name="Chenine A.L."/>
            <person name="Ruprecht R.M."/>
        </authorList>
    </citation>
    <scope>NUCLEOTIDE SEQUENCE</scope>
    <source>
        <strain evidence="5">Kingella_eburonensis</strain>
    </source>
</reference>
<reference evidence="6 7" key="2">
    <citation type="submission" date="2017-06" db="EMBL/GenBank/DDBJ databases">
        <authorList>
            <person name="Kim H.J."/>
            <person name="Triplett B.A."/>
        </authorList>
    </citation>
    <scope>NUCLEOTIDE SEQUENCE [LARGE SCALE GENOMIC DNA]</scope>
    <source>
        <strain evidence="6">Kingella_eburonensis</strain>
    </source>
</reference>
<gene>
    <name evidence="6" type="primary">bcgIB</name>
    <name evidence="5" type="ORF">KEBURONENSIS_01697</name>
    <name evidence="6" type="ORF">KEBURONENSIS_01733</name>
</gene>
<dbReference type="OrthoDB" id="1100212at2"/>
<organism evidence="6 7">
    <name type="scientific">Kingella negevensis</name>
    <dbReference type="NCBI Taxonomy" id="1522312"/>
    <lineage>
        <taxon>Bacteria</taxon>
        <taxon>Pseudomonadati</taxon>
        <taxon>Pseudomonadota</taxon>
        <taxon>Betaproteobacteria</taxon>
        <taxon>Neisseriales</taxon>
        <taxon>Neisseriaceae</taxon>
        <taxon>Kingella</taxon>
    </lineage>
</organism>
<name>A0A238TD16_9NEIS</name>
<dbReference type="EMBL" id="FXUV01000035">
    <property type="protein sequence ID" value="SMQ12880.1"/>
    <property type="molecule type" value="Genomic_DNA"/>
</dbReference>
<evidence type="ECO:0000313" key="7">
    <source>
        <dbReference type="Proteomes" id="UP000215450"/>
    </source>
</evidence>
<evidence type="ECO:0000256" key="3">
    <source>
        <dbReference type="ARBA" id="ARBA00023125"/>
    </source>
</evidence>
<feature type="domain" description="Type I restriction modification DNA specificity" evidence="4">
    <location>
        <begin position="198"/>
        <end position="344"/>
    </location>
</feature>
<accession>A0A238TD16</accession>
<dbReference type="Pfam" id="PF01420">
    <property type="entry name" value="Methylase_S"/>
    <property type="match status" value="2"/>
</dbReference>
<keyword evidence="3" id="KW-0238">DNA-binding</keyword>
<keyword evidence="2" id="KW-0680">Restriction system</keyword>
<evidence type="ECO:0000313" key="5">
    <source>
        <dbReference type="EMBL" id="SMQ12880.1"/>
    </source>
</evidence>
<evidence type="ECO:0000259" key="4">
    <source>
        <dbReference type="Pfam" id="PF01420"/>
    </source>
</evidence>
<dbReference type="GO" id="GO:0016787">
    <property type="term" value="F:hydrolase activity"/>
    <property type="evidence" value="ECO:0007669"/>
    <property type="project" value="UniProtKB-KW"/>
</dbReference>
<feature type="domain" description="Type I restriction modification DNA specificity" evidence="4">
    <location>
        <begin position="12"/>
        <end position="168"/>
    </location>
</feature>
<dbReference type="AlphaFoldDB" id="A0A238TD16"/>
<dbReference type="Proteomes" id="UP000215450">
    <property type="component" value="Unassembled WGS sequence"/>
</dbReference>
<dbReference type="GO" id="GO:0003677">
    <property type="term" value="F:DNA binding"/>
    <property type="evidence" value="ECO:0007669"/>
    <property type="project" value="UniProtKB-KW"/>
</dbReference>
<dbReference type="InterPro" id="IPR000055">
    <property type="entry name" value="Restrct_endonuc_typeI_TRD"/>
</dbReference>
<dbReference type="RefSeq" id="WP_095062966.1">
    <property type="nucleotide sequence ID" value="NZ_FXUV02000041.1"/>
</dbReference>
<proteinExistence type="inferred from homology"/>
<dbReference type="Gene3D" id="3.90.220.20">
    <property type="entry name" value="DNA methylase specificity domains"/>
    <property type="match status" value="2"/>
</dbReference>
<dbReference type="InterPro" id="IPR044946">
    <property type="entry name" value="Restrct_endonuc_typeI_TRD_sf"/>
</dbReference>